<reference evidence="6 7" key="1">
    <citation type="submission" date="2019-05" db="EMBL/GenBank/DDBJ databases">
        <title>Emergence of the Ug99 lineage of the wheat stem rust pathogen through somatic hybridization.</title>
        <authorList>
            <person name="Li F."/>
            <person name="Upadhyaya N.M."/>
            <person name="Sperschneider J."/>
            <person name="Matny O."/>
            <person name="Nguyen-Phuc H."/>
            <person name="Mago R."/>
            <person name="Raley C."/>
            <person name="Miller M.E."/>
            <person name="Silverstein K.A.T."/>
            <person name="Henningsen E."/>
            <person name="Hirsch C.D."/>
            <person name="Visser B."/>
            <person name="Pretorius Z.A."/>
            <person name="Steffenson B.J."/>
            <person name="Schwessinger B."/>
            <person name="Dodds P.N."/>
            <person name="Figueroa M."/>
        </authorList>
    </citation>
    <scope>NUCLEOTIDE SEQUENCE [LARGE SCALE GENOMIC DNA]</scope>
    <source>
        <strain evidence="6">21-0</strain>
    </source>
</reference>
<dbReference type="PROSITE" id="PS50181">
    <property type="entry name" value="FBOX"/>
    <property type="match status" value="1"/>
</dbReference>
<dbReference type="SMART" id="SM00256">
    <property type="entry name" value="FBOX"/>
    <property type="match status" value="1"/>
</dbReference>
<dbReference type="Gene3D" id="2.130.10.10">
    <property type="entry name" value="YVTN repeat-like/Quinoprotein amine dehydrogenase"/>
    <property type="match status" value="1"/>
</dbReference>
<dbReference type="GO" id="GO:0006206">
    <property type="term" value="P:pyrimidine nucleobase metabolic process"/>
    <property type="evidence" value="ECO:0007669"/>
    <property type="project" value="TreeGrafter"/>
</dbReference>
<dbReference type="PROSITE" id="PS50294">
    <property type="entry name" value="WD_REPEATS_REGION"/>
    <property type="match status" value="2"/>
</dbReference>
<feature type="compositionally biased region" description="Low complexity" evidence="4">
    <location>
        <begin position="123"/>
        <end position="172"/>
    </location>
</feature>
<feature type="compositionally biased region" description="Polar residues" evidence="4">
    <location>
        <begin position="784"/>
        <end position="793"/>
    </location>
</feature>
<dbReference type="Proteomes" id="UP000324748">
    <property type="component" value="Unassembled WGS sequence"/>
</dbReference>
<evidence type="ECO:0000256" key="3">
    <source>
        <dbReference type="PROSITE-ProRule" id="PRU00221"/>
    </source>
</evidence>
<evidence type="ECO:0000256" key="4">
    <source>
        <dbReference type="SAM" id="MobiDB-lite"/>
    </source>
</evidence>
<feature type="compositionally biased region" description="Low complexity" evidence="4">
    <location>
        <begin position="219"/>
        <end position="240"/>
    </location>
</feature>
<keyword evidence="1 3" id="KW-0853">WD repeat</keyword>
<dbReference type="InterPro" id="IPR001680">
    <property type="entry name" value="WD40_rpt"/>
</dbReference>
<feature type="compositionally biased region" description="Low complexity" evidence="4">
    <location>
        <begin position="193"/>
        <end position="212"/>
    </location>
</feature>
<feature type="repeat" description="WD" evidence="3">
    <location>
        <begin position="587"/>
        <end position="626"/>
    </location>
</feature>
<dbReference type="EMBL" id="VSWC01000144">
    <property type="protein sequence ID" value="KAA1077674.1"/>
    <property type="molecule type" value="Genomic_DNA"/>
</dbReference>
<dbReference type="AlphaFoldDB" id="A0A5B0MNW9"/>
<feature type="compositionally biased region" description="Acidic residues" evidence="4">
    <location>
        <begin position="797"/>
        <end position="809"/>
    </location>
</feature>
<dbReference type="SUPFAM" id="SSF81383">
    <property type="entry name" value="F-box domain"/>
    <property type="match status" value="1"/>
</dbReference>
<evidence type="ECO:0000256" key="1">
    <source>
        <dbReference type="ARBA" id="ARBA00022574"/>
    </source>
</evidence>
<dbReference type="OrthoDB" id="1065058at2759"/>
<evidence type="ECO:0000256" key="2">
    <source>
        <dbReference type="ARBA" id="ARBA00022737"/>
    </source>
</evidence>
<evidence type="ECO:0000259" key="5">
    <source>
        <dbReference type="PROSITE" id="PS50181"/>
    </source>
</evidence>
<feature type="region of interest" description="Disordered" evidence="4">
    <location>
        <begin position="188"/>
        <end position="256"/>
    </location>
</feature>
<dbReference type="InterPro" id="IPR015943">
    <property type="entry name" value="WD40/YVTN_repeat-like_dom_sf"/>
</dbReference>
<keyword evidence="2" id="KW-0677">Repeat</keyword>
<sequence length="862" mass="93656">MTTIGSRRTKLSTTSQKHPLSRSISASASTSPAPSPSASNEPNSNSNSMNSTSTKPPSTIETAKATGQPRRSLPAPRTHELIRKTSRNSLASIKTPSPISKLPVEGIRTAPSQTYSSSPLARSTKTSTSSKSFIPPSSSSSSINSSVISSKTSNNNTNNTSTPTSNHSTPSPLTRSTLGHHRLLLLKSTNGNSTKPASSPASSPSVRSSTASNLINNLAQQQQKQQQQPTAITTAPTTSPSVYGYNQGNNIDNDDDDLVTQVPEQAELDEEMQAAIQAVIQAHSSQLSGLRRVLSSADHGSSMAMHLLHAEIKLLQDKIASDQLEIDSLKKTNSRLSSQISNSQTSHVPSGSIVDVFSASNDADIRRYFRTLTPSSRLHLLHLLLEAAIPGDISSLRRYLEKIERSKRDFIGTLPDNLAVRCLLFLDLRSILNVRLVSHRWDNVVTKSGLKLWRSLSLALTSHDDEPAKPRENTSEGWFELYKGLHYREENWRKGLAQRVVVLKGHTGSIGALKLRGITLVTGSLDGSLRIWNVRTSHCLKIVKMPAPISSLDFYGQYGPTGVIAAGGNDVGRVFLISMNGSLLSTLSGHNKGIRTLAMNSQYLVSGGYDKALVVWNWREGTRIVKFGQQTNPCAAISLFGSTFSSVQVDGVIRCFSITNRELVSQHKVQTSQERGTEKIGVGGDVFQWFVAEARRVIIATKTKIYQLEYNLQKDGVGPDGLAPVDLASPPRLISLTPIKHELNSGTLDVLKRRFAAAPRFATRLGDDMRIFLGHLPEHPTQPPNTLSRSTNSREQDNDEGEGEEEEDSLQPIGGAWLDADARVSSRNPTCMSLSSDQLVVGCSDGLLYALDFCGTEYRLPS</sequence>
<dbReference type="InterPro" id="IPR036322">
    <property type="entry name" value="WD40_repeat_dom_sf"/>
</dbReference>
<dbReference type="PROSITE" id="PS00678">
    <property type="entry name" value="WD_REPEATS_1"/>
    <property type="match status" value="1"/>
</dbReference>
<feature type="compositionally biased region" description="Polar residues" evidence="4">
    <location>
        <begin position="1"/>
        <end position="18"/>
    </location>
</feature>
<feature type="compositionally biased region" description="Polar residues" evidence="4">
    <location>
        <begin position="87"/>
        <end position="98"/>
    </location>
</feature>
<dbReference type="InterPro" id="IPR052791">
    <property type="entry name" value="SSM1_domain"/>
</dbReference>
<dbReference type="PROSITE" id="PS50082">
    <property type="entry name" value="WD_REPEATS_2"/>
    <property type="match status" value="2"/>
</dbReference>
<dbReference type="Gene3D" id="1.20.1280.50">
    <property type="match status" value="1"/>
</dbReference>
<dbReference type="InterPro" id="IPR019775">
    <property type="entry name" value="WD40_repeat_CS"/>
</dbReference>
<feature type="compositionally biased region" description="Polar residues" evidence="4">
    <location>
        <begin position="110"/>
        <end position="121"/>
    </location>
</feature>
<proteinExistence type="predicted"/>
<dbReference type="PANTHER" id="PTHR47438">
    <property type="entry name" value="PHOSPHATE METABOLISM PROTEIN 8-RELATED"/>
    <property type="match status" value="1"/>
</dbReference>
<feature type="region of interest" description="Disordered" evidence="4">
    <location>
        <begin position="1"/>
        <end position="176"/>
    </location>
</feature>
<evidence type="ECO:0000313" key="7">
    <source>
        <dbReference type="Proteomes" id="UP000324748"/>
    </source>
</evidence>
<dbReference type="InterPro" id="IPR036047">
    <property type="entry name" value="F-box-like_dom_sf"/>
</dbReference>
<accession>A0A5B0MNW9</accession>
<dbReference type="CDD" id="cd09917">
    <property type="entry name" value="F-box_SF"/>
    <property type="match status" value="1"/>
</dbReference>
<dbReference type="GO" id="GO:0008252">
    <property type="term" value="F:nucleotidase activity"/>
    <property type="evidence" value="ECO:0007669"/>
    <property type="project" value="TreeGrafter"/>
</dbReference>
<dbReference type="SMART" id="SM00320">
    <property type="entry name" value="WD40"/>
    <property type="match status" value="3"/>
</dbReference>
<gene>
    <name evidence="6" type="ORF">PGT21_015731</name>
</gene>
<feature type="region of interest" description="Disordered" evidence="4">
    <location>
        <begin position="774"/>
        <end position="812"/>
    </location>
</feature>
<dbReference type="Pfam" id="PF00646">
    <property type="entry name" value="F-box"/>
    <property type="match status" value="1"/>
</dbReference>
<feature type="repeat" description="WD" evidence="3">
    <location>
        <begin position="503"/>
        <end position="542"/>
    </location>
</feature>
<dbReference type="InterPro" id="IPR001810">
    <property type="entry name" value="F-box_dom"/>
</dbReference>
<comment type="caution">
    <text evidence="6">The sequence shown here is derived from an EMBL/GenBank/DDBJ whole genome shotgun (WGS) entry which is preliminary data.</text>
</comment>
<dbReference type="Pfam" id="PF00400">
    <property type="entry name" value="WD40"/>
    <property type="match status" value="2"/>
</dbReference>
<evidence type="ECO:0000313" key="6">
    <source>
        <dbReference type="EMBL" id="KAA1077674.1"/>
    </source>
</evidence>
<dbReference type="SUPFAM" id="SSF50978">
    <property type="entry name" value="WD40 repeat-like"/>
    <property type="match status" value="1"/>
</dbReference>
<protein>
    <recommendedName>
        <fullName evidence="5">F-box domain-containing protein</fullName>
    </recommendedName>
</protein>
<keyword evidence="7" id="KW-1185">Reference proteome</keyword>
<dbReference type="GO" id="GO:0009166">
    <property type="term" value="P:nucleotide catabolic process"/>
    <property type="evidence" value="ECO:0007669"/>
    <property type="project" value="TreeGrafter"/>
</dbReference>
<feature type="compositionally biased region" description="Low complexity" evidence="4">
    <location>
        <begin position="21"/>
        <end position="59"/>
    </location>
</feature>
<dbReference type="PANTHER" id="PTHR47438:SF1">
    <property type="entry name" value="PHOSPHATE METABOLISM PROTEIN 8-RELATED"/>
    <property type="match status" value="1"/>
</dbReference>
<organism evidence="6 7">
    <name type="scientific">Puccinia graminis f. sp. tritici</name>
    <dbReference type="NCBI Taxonomy" id="56615"/>
    <lineage>
        <taxon>Eukaryota</taxon>
        <taxon>Fungi</taxon>
        <taxon>Dikarya</taxon>
        <taxon>Basidiomycota</taxon>
        <taxon>Pucciniomycotina</taxon>
        <taxon>Pucciniomycetes</taxon>
        <taxon>Pucciniales</taxon>
        <taxon>Pucciniaceae</taxon>
        <taxon>Puccinia</taxon>
    </lineage>
</organism>
<feature type="domain" description="F-box" evidence="5">
    <location>
        <begin position="408"/>
        <end position="456"/>
    </location>
</feature>
<name>A0A5B0MNW9_PUCGR</name>